<dbReference type="InterPro" id="IPR001660">
    <property type="entry name" value="SAM"/>
</dbReference>
<dbReference type="Gene3D" id="1.10.150.50">
    <property type="entry name" value="Transcription Factor, Ets-1"/>
    <property type="match status" value="1"/>
</dbReference>
<feature type="region of interest" description="Disordered" evidence="1">
    <location>
        <begin position="1"/>
        <end position="103"/>
    </location>
</feature>
<feature type="compositionally biased region" description="Low complexity" evidence="1">
    <location>
        <begin position="31"/>
        <end position="61"/>
    </location>
</feature>
<dbReference type="EMBL" id="LN483157">
    <property type="protein sequence ID" value="CED83960.1"/>
    <property type="molecule type" value="Genomic_DNA"/>
</dbReference>
<feature type="compositionally biased region" description="Low complexity" evidence="1">
    <location>
        <begin position="70"/>
        <end position="82"/>
    </location>
</feature>
<dbReference type="SUPFAM" id="SSF47769">
    <property type="entry name" value="SAM/Pointed domain"/>
    <property type="match status" value="1"/>
</dbReference>
<organism evidence="3">
    <name type="scientific">Phaffia rhodozyma</name>
    <name type="common">Yeast</name>
    <name type="synonym">Xanthophyllomyces dendrorhous</name>
    <dbReference type="NCBI Taxonomy" id="264483"/>
    <lineage>
        <taxon>Eukaryota</taxon>
        <taxon>Fungi</taxon>
        <taxon>Dikarya</taxon>
        <taxon>Basidiomycota</taxon>
        <taxon>Agaricomycotina</taxon>
        <taxon>Tremellomycetes</taxon>
        <taxon>Cystofilobasidiales</taxon>
        <taxon>Mrakiaceae</taxon>
        <taxon>Phaffia</taxon>
    </lineage>
</organism>
<sequence length="178" mass="19559">MPVTRSTSYVPIRSGSNLTSPTTMNNSIVGNHSQPQPQHHQYQQQYQNQNQKQQQSSTTPTSPDFLTPTSSVSSSSSPSASSPFRRTYANQPPLPTTSTAARSTAVVPISSTVSVLQWKEPEIADFLHSIKCGHLIRTFEAHDITGSVILELVDVALLKEMGIDRQAQAKKRIEQGRE</sequence>
<protein>
    <submittedName>
        <fullName evidence="3">Pkinase-domain-containing protein</fullName>
    </submittedName>
</protein>
<name>A0A0F7STQ3_PHARH</name>
<keyword evidence="3" id="KW-0418">Kinase</keyword>
<dbReference type="SMART" id="SM00454">
    <property type="entry name" value="SAM"/>
    <property type="match status" value="1"/>
</dbReference>
<evidence type="ECO:0000313" key="3">
    <source>
        <dbReference type="EMBL" id="CED83960.1"/>
    </source>
</evidence>
<proteinExistence type="predicted"/>
<feature type="domain" description="SAM" evidence="2">
    <location>
        <begin position="118"/>
        <end position="178"/>
    </location>
</feature>
<evidence type="ECO:0000259" key="2">
    <source>
        <dbReference type="PROSITE" id="PS50105"/>
    </source>
</evidence>
<dbReference type="AlphaFoldDB" id="A0A0F7STQ3"/>
<feature type="compositionally biased region" description="Polar residues" evidence="1">
    <location>
        <begin position="1"/>
        <end position="30"/>
    </location>
</feature>
<reference evidence="3" key="1">
    <citation type="submission" date="2014-08" db="EMBL/GenBank/DDBJ databases">
        <authorList>
            <person name="Sharma Rahul"/>
            <person name="Thines Marco"/>
        </authorList>
    </citation>
    <scope>NUCLEOTIDE SEQUENCE</scope>
</reference>
<dbReference type="Pfam" id="PF07647">
    <property type="entry name" value="SAM_2"/>
    <property type="match status" value="1"/>
</dbReference>
<dbReference type="InterPro" id="IPR013761">
    <property type="entry name" value="SAM/pointed_sf"/>
</dbReference>
<dbReference type="GO" id="GO:0016301">
    <property type="term" value="F:kinase activity"/>
    <property type="evidence" value="ECO:0007669"/>
    <property type="project" value="UniProtKB-KW"/>
</dbReference>
<dbReference type="PROSITE" id="PS50105">
    <property type="entry name" value="SAM_DOMAIN"/>
    <property type="match status" value="1"/>
</dbReference>
<accession>A0A0F7STQ3</accession>
<evidence type="ECO:0000256" key="1">
    <source>
        <dbReference type="SAM" id="MobiDB-lite"/>
    </source>
</evidence>
<keyword evidence="3" id="KW-0808">Transferase</keyword>